<keyword evidence="2" id="KW-0479">Metal-binding</keyword>
<dbReference type="InterPro" id="IPR011706">
    <property type="entry name" value="Cu-oxidase_C"/>
</dbReference>
<dbReference type="GO" id="GO:0005507">
    <property type="term" value="F:copper ion binding"/>
    <property type="evidence" value="ECO:0007669"/>
    <property type="project" value="InterPro"/>
</dbReference>
<dbReference type="Pfam" id="PF00394">
    <property type="entry name" value="Cu-oxidase"/>
    <property type="match status" value="1"/>
</dbReference>
<dbReference type="RefSeq" id="XP_001219764.1">
    <property type="nucleotide sequence ID" value="XM_001219763.1"/>
</dbReference>
<evidence type="ECO:0000313" key="11">
    <source>
        <dbReference type="Proteomes" id="UP000001056"/>
    </source>
</evidence>
<sequence length="598" mass="66510">MFSSIIHPFAYLTALGALARAGTVTYDWNVTWVWASPDGFGRPVIGINNEWPCPQINATAGDTVVVNLNNKLDNQTTGLHFHGMNQVQTSDMDGPSGVTQCPIPPNSSVKYQFTADAPGTYWCVDHSHNMGQYPDGLRGSLIVQDPNDPYAGKYDEEHILAVSDCTTAVQNMLTPNNTQFKPPIPDNITVNEGQGLQVDFVKGKTYRIRMINYAAFGAAMVHFDSHTMNIIMNDGAYIQKTDAYQLHLAPAQRYDVLISPNDSDNGNYPFLVSLDLNRDWTNATEEKTWAHNYTGYLVMDSTQPMNKTDVVDVWNPVDDASFKPYDGAAAYSAYDSLVKLDFNFCLDQNGYPRSCFNNLTYISQQVPTLYSVATTGDQNTNPVIYGQVNPFIVNYNDTVQVVVYNADISSHPFHLHGHHFQVLERAASGAGNWSGTDSGYAANPPMRDTVVVMPNSYAVLRFRATNPGVWLFHCHIEWHVEMGLTATIIEAPDRLRNMTFPDDHIDACKKLGTPYQGNAAGNTENVTDTSDFVTVPPTTYNGYQPMRVVDVMPTPRPRPRPCTYTYTSSEDAMGPRPPLFRSSYPKSCYTTVKLPKKD</sequence>
<dbReference type="GeneID" id="4388076"/>
<dbReference type="CDD" id="cd13877">
    <property type="entry name" value="CuRO_2_Fet3p_like"/>
    <property type="match status" value="1"/>
</dbReference>
<dbReference type="PANTHER" id="PTHR11709:SF361">
    <property type="entry name" value="IRON TRANSPORT MULTICOPPER OXIDASE FET3"/>
    <property type="match status" value="1"/>
</dbReference>
<dbReference type="InterPro" id="IPR011707">
    <property type="entry name" value="Cu-oxidase-like_N"/>
</dbReference>
<keyword evidence="11" id="KW-1185">Reference proteome</keyword>
<dbReference type="PROSITE" id="PS00079">
    <property type="entry name" value="MULTICOPPER_OXIDASE1"/>
    <property type="match status" value="1"/>
</dbReference>
<dbReference type="Pfam" id="PF07732">
    <property type="entry name" value="Cu-oxidase_3"/>
    <property type="match status" value="1"/>
</dbReference>
<reference evidence="11" key="1">
    <citation type="journal article" date="2015" name="Genome Announc.">
        <title>Draft genome sequence of the cellulolytic fungus Chaetomium globosum.</title>
        <authorList>
            <person name="Cuomo C.A."/>
            <person name="Untereiner W.A."/>
            <person name="Ma L.-J."/>
            <person name="Grabherr M."/>
            <person name="Birren B.W."/>
        </authorList>
    </citation>
    <scope>NUCLEOTIDE SEQUENCE [LARGE SCALE GENOMIC DNA]</scope>
    <source>
        <strain evidence="11">ATCC 6205 / CBS 148.51 / DSM 1962 / NBRC 6347 / NRRL 1970</strain>
    </source>
</reference>
<dbReference type="Proteomes" id="UP000001056">
    <property type="component" value="Unassembled WGS sequence"/>
</dbReference>
<evidence type="ECO:0000256" key="5">
    <source>
        <dbReference type="ARBA" id="ARBA00023008"/>
    </source>
</evidence>
<name>Q2HGW1_CHAGB</name>
<keyword evidence="3 6" id="KW-0732">Signal</keyword>
<feature type="domain" description="Plastocyanin-like" evidence="8">
    <location>
        <begin position="362"/>
        <end position="493"/>
    </location>
</feature>
<dbReference type="AlphaFoldDB" id="Q2HGW1"/>
<evidence type="ECO:0000256" key="3">
    <source>
        <dbReference type="ARBA" id="ARBA00022729"/>
    </source>
</evidence>
<dbReference type="PROSITE" id="PS00080">
    <property type="entry name" value="MULTICOPPER_OXIDASE2"/>
    <property type="match status" value="1"/>
</dbReference>
<evidence type="ECO:0000256" key="6">
    <source>
        <dbReference type="SAM" id="SignalP"/>
    </source>
</evidence>
<dbReference type="VEuPathDB" id="FungiDB:CHGG_00543"/>
<feature type="domain" description="Plastocyanin-like" evidence="7">
    <location>
        <begin position="163"/>
        <end position="282"/>
    </location>
</feature>
<dbReference type="OMA" id="FHGINQI"/>
<feature type="chain" id="PRO_5004208946" description="Multicopper oxidase" evidence="6">
    <location>
        <begin position="22"/>
        <end position="598"/>
    </location>
</feature>
<dbReference type="GO" id="GO:0004322">
    <property type="term" value="F:ferroxidase activity"/>
    <property type="evidence" value="ECO:0007669"/>
    <property type="project" value="TreeGrafter"/>
</dbReference>
<dbReference type="EMBL" id="CH408029">
    <property type="protein sequence ID" value="EAQ92308.1"/>
    <property type="molecule type" value="Genomic_DNA"/>
</dbReference>
<evidence type="ECO:0008006" key="12">
    <source>
        <dbReference type="Google" id="ProtNLM"/>
    </source>
</evidence>
<dbReference type="PANTHER" id="PTHR11709">
    <property type="entry name" value="MULTI-COPPER OXIDASE"/>
    <property type="match status" value="1"/>
</dbReference>
<evidence type="ECO:0000259" key="7">
    <source>
        <dbReference type="Pfam" id="PF00394"/>
    </source>
</evidence>
<accession>Q2HGW1</accession>
<comment type="similarity">
    <text evidence="1">Belongs to the multicopper oxidase family.</text>
</comment>
<dbReference type="Gene3D" id="2.60.40.420">
    <property type="entry name" value="Cupredoxins - blue copper proteins"/>
    <property type="match status" value="3"/>
</dbReference>
<dbReference type="InterPro" id="IPR044130">
    <property type="entry name" value="CuRO_2_Fet3-like"/>
</dbReference>
<gene>
    <name evidence="10" type="ORF">CHGG_00543</name>
</gene>
<proteinExistence type="inferred from homology"/>
<dbReference type="InterPro" id="IPR001117">
    <property type="entry name" value="Cu-oxidase_2nd"/>
</dbReference>
<dbReference type="eggNOG" id="KOG1263">
    <property type="taxonomic scope" value="Eukaryota"/>
</dbReference>
<evidence type="ECO:0000259" key="8">
    <source>
        <dbReference type="Pfam" id="PF07731"/>
    </source>
</evidence>
<evidence type="ECO:0000313" key="10">
    <source>
        <dbReference type="EMBL" id="EAQ92308.1"/>
    </source>
</evidence>
<feature type="signal peptide" evidence="6">
    <location>
        <begin position="1"/>
        <end position="21"/>
    </location>
</feature>
<evidence type="ECO:0000256" key="4">
    <source>
        <dbReference type="ARBA" id="ARBA00023002"/>
    </source>
</evidence>
<keyword evidence="4" id="KW-0560">Oxidoreductase</keyword>
<feature type="domain" description="Plastocyanin-like" evidence="9">
    <location>
        <begin position="30"/>
        <end position="147"/>
    </location>
</feature>
<dbReference type="OrthoDB" id="2121828at2759"/>
<protein>
    <recommendedName>
        <fullName evidence="12">Multicopper oxidase</fullName>
    </recommendedName>
</protein>
<evidence type="ECO:0000259" key="9">
    <source>
        <dbReference type="Pfam" id="PF07732"/>
    </source>
</evidence>
<dbReference type="GO" id="GO:0033215">
    <property type="term" value="P:reductive iron assimilation"/>
    <property type="evidence" value="ECO:0007669"/>
    <property type="project" value="TreeGrafter"/>
</dbReference>
<dbReference type="Pfam" id="PF07731">
    <property type="entry name" value="Cu-oxidase_2"/>
    <property type="match status" value="1"/>
</dbReference>
<dbReference type="GO" id="GO:0010106">
    <property type="term" value="P:cellular response to iron ion starvation"/>
    <property type="evidence" value="ECO:0007669"/>
    <property type="project" value="TreeGrafter"/>
</dbReference>
<dbReference type="HOGENOM" id="CLU_006504_7_3_1"/>
<dbReference type="InterPro" id="IPR002355">
    <property type="entry name" value="Cu_oxidase_Cu_BS"/>
</dbReference>
<organism evidence="10 11">
    <name type="scientific">Chaetomium globosum (strain ATCC 6205 / CBS 148.51 / DSM 1962 / NBRC 6347 / NRRL 1970)</name>
    <name type="common">Soil fungus</name>
    <dbReference type="NCBI Taxonomy" id="306901"/>
    <lineage>
        <taxon>Eukaryota</taxon>
        <taxon>Fungi</taxon>
        <taxon>Dikarya</taxon>
        <taxon>Ascomycota</taxon>
        <taxon>Pezizomycotina</taxon>
        <taxon>Sordariomycetes</taxon>
        <taxon>Sordariomycetidae</taxon>
        <taxon>Sordariales</taxon>
        <taxon>Chaetomiaceae</taxon>
        <taxon>Chaetomium</taxon>
    </lineage>
</organism>
<evidence type="ECO:0000256" key="2">
    <source>
        <dbReference type="ARBA" id="ARBA00022723"/>
    </source>
</evidence>
<dbReference type="GO" id="GO:0033573">
    <property type="term" value="C:high-affinity iron permease complex"/>
    <property type="evidence" value="ECO:0007669"/>
    <property type="project" value="TreeGrafter"/>
</dbReference>
<dbReference type="InterPro" id="IPR008972">
    <property type="entry name" value="Cupredoxin"/>
</dbReference>
<dbReference type="InParanoid" id="Q2HGW1"/>
<dbReference type="SUPFAM" id="SSF49503">
    <property type="entry name" value="Cupredoxins"/>
    <property type="match status" value="3"/>
</dbReference>
<dbReference type="InterPro" id="IPR045087">
    <property type="entry name" value="Cu-oxidase_fam"/>
</dbReference>
<dbReference type="InterPro" id="IPR033138">
    <property type="entry name" value="Cu_oxidase_CS"/>
</dbReference>
<keyword evidence="5" id="KW-0186">Copper</keyword>
<evidence type="ECO:0000256" key="1">
    <source>
        <dbReference type="ARBA" id="ARBA00010609"/>
    </source>
</evidence>